<feature type="transmembrane region" description="Helical" evidence="8">
    <location>
        <begin position="92"/>
        <end position="112"/>
    </location>
</feature>
<evidence type="ECO:0000313" key="10">
    <source>
        <dbReference type="EMBL" id="QHI95952.1"/>
    </source>
</evidence>
<feature type="transmembrane region" description="Helical" evidence="8">
    <location>
        <begin position="287"/>
        <end position="308"/>
    </location>
</feature>
<feature type="transmembrane region" description="Helical" evidence="8">
    <location>
        <begin position="181"/>
        <end position="202"/>
    </location>
</feature>
<dbReference type="InterPro" id="IPR011701">
    <property type="entry name" value="MFS"/>
</dbReference>
<evidence type="ECO:0000256" key="4">
    <source>
        <dbReference type="ARBA" id="ARBA00022475"/>
    </source>
</evidence>
<gene>
    <name evidence="10" type="ORF">GT348_06615</name>
</gene>
<evidence type="ECO:0000256" key="2">
    <source>
        <dbReference type="ARBA" id="ARBA00008537"/>
    </source>
</evidence>
<evidence type="ECO:0000256" key="5">
    <source>
        <dbReference type="ARBA" id="ARBA00022692"/>
    </source>
</evidence>
<feature type="transmembrane region" description="Helical" evidence="8">
    <location>
        <begin position="348"/>
        <end position="369"/>
    </location>
</feature>
<evidence type="ECO:0000259" key="9">
    <source>
        <dbReference type="PROSITE" id="PS50850"/>
    </source>
</evidence>
<dbReference type="Gene3D" id="1.20.1720.10">
    <property type="entry name" value="Multidrug resistance protein D"/>
    <property type="match status" value="1"/>
</dbReference>
<dbReference type="CDD" id="cd17503">
    <property type="entry name" value="MFS_LmrB_MDR_like"/>
    <property type="match status" value="1"/>
</dbReference>
<dbReference type="PANTHER" id="PTHR42718:SF9">
    <property type="entry name" value="MAJOR FACILITATOR SUPERFAMILY MULTIDRUG TRANSPORTER MFSC"/>
    <property type="match status" value="1"/>
</dbReference>
<feature type="transmembrane region" description="Helical" evidence="8">
    <location>
        <begin position="500"/>
        <end position="520"/>
    </location>
</feature>
<keyword evidence="7 8" id="KW-0472">Membrane</keyword>
<dbReference type="EMBL" id="CP047652">
    <property type="protein sequence ID" value="QHI95952.1"/>
    <property type="molecule type" value="Genomic_DNA"/>
</dbReference>
<dbReference type="GO" id="GO:0005886">
    <property type="term" value="C:plasma membrane"/>
    <property type="evidence" value="ECO:0007669"/>
    <property type="project" value="UniProtKB-SubCell"/>
</dbReference>
<feature type="transmembrane region" description="Helical" evidence="8">
    <location>
        <begin position="381"/>
        <end position="400"/>
    </location>
</feature>
<evidence type="ECO:0000256" key="7">
    <source>
        <dbReference type="ARBA" id="ARBA00023136"/>
    </source>
</evidence>
<dbReference type="InterPro" id="IPR004638">
    <property type="entry name" value="EmrB-like"/>
</dbReference>
<dbReference type="GO" id="GO:0022857">
    <property type="term" value="F:transmembrane transporter activity"/>
    <property type="evidence" value="ECO:0007669"/>
    <property type="project" value="InterPro"/>
</dbReference>
<evidence type="ECO:0000256" key="6">
    <source>
        <dbReference type="ARBA" id="ARBA00022989"/>
    </source>
</evidence>
<keyword evidence="5 8" id="KW-0812">Transmembrane</keyword>
<dbReference type="Pfam" id="PF07690">
    <property type="entry name" value="MFS_1"/>
    <property type="match status" value="1"/>
</dbReference>
<name>A0A6P1NJU5_9PROT</name>
<dbReference type="KEGG" id="bomb:GT348_06615"/>
<dbReference type="PANTHER" id="PTHR42718">
    <property type="entry name" value="MAJOR FACILITATOR SUPERFAMILY MULTIDRUG TRANSPORTER MFSC"/>
    <property type="match status" value="1"/>
</dbReference>
<reference evidence="10 11" key="1">
    <citation type="submission" date="2020-01" db="EMBL/GenBank/DDBJ databases">
        <title>Genome sequencing of strain KACC 21507.</title>
        <authorList>
            <person name="Heo J."/>
            <person name="Kim S.-J."/>
            <person name="Kim J.-S."/>
            <person name="Hong S.-B."/>
            <person name="Kwon S.-W."/>
        </authorList>
    </citation>
    <scope>NUCLEOTIDE SEQUENCE [LARGE SCALE GENOMIC DNA]</scope>
    <source>
        <strain evidence="10 11">KACC 21507</strain>
    </source>
</reference>
<dbReference type="Gene3D" id="1.20.1250.20">
    <property type="entry name" value="MFS general substrate transporter like domains"/>
    <property type="match status" value="1"/>
</dbReference>
<comment type="subcellular location">
    <subcellularLocation>
        <location evidence="1">Cell membrane</location>
        <topology evidence="1">Multi-pass membrane protein</topology>
    </subcellularLocation>
</comment>
<keyword evidence="11" id="KW-1185">Reference proteome</keyword>
<accession>A0A6P1NJU5</accession>
<dbReference type="PRINTS" id="PR01036">
    <property type="entry name" value="TCRTETB"/>
</dbReference>
<feature type="transmembrane region" description="Helical" evidence="8">
    <location>
        <begin position="245"/>
        <end position="266"/>
    </location>
</feature>
<dbReference type="AlphaFoldDB" id="A0A6P1NJU5"/>
<feature type="transmembrane region" description="Helical" evidence="8">
    <location>
        <begin position="314"/>
        <end position="336"/>
    </location>
</feature>
<feature type="domain" description="Major facilitator superfamily (MFS) profile" evidence="9">
    <location>
        <begin position="27"/>
        <end position="523"/>
    </location>
</feature>
<keyword evidence="4" id="KW-1003">Cell membrane</keyword>
<sequence length="531" mass="58229">MSGAATASSEADNKNSSWKPKHNPWLIAVVVTLATFMEVLDTTIVNVALPHISGALGSSYDDATWALTSYLVANGIVLTISSWLAKFFGRKRYFVICIVLFTITSFLCGLSTSLPMLVVFRLLQGFFGGGLQPCQQSIILDIFPPEKRGAAFGLTAIATVVGPVLGPMLGGWLTDNYNWRWIFFVNIPFGIFTIIAVASLLEDPPWEKARREKIDVIGIGLISLALGCIEIMTDRGEDDDWFGSSFIVTLAVIGVIAFIAAIYWLLKAKNPLVRLTVFKDRNFAIGTIMMGVLGVVLYASAVIVPQFAQQVQGYTATIAGQLLAPGGLTIMILIPLVGRLMQKIELRLIIAFGFFALSMALFSSAVLYQDVDFRFLVKCRIMQTAPLAFLFVPISTFAYSTLPKELNGDASALFSMVRNYFGSLAISLSTAAIIETRQVHQSDLSRHAVMSRPEIRSYLSQAEAAAQAHGMSFLQSQQYAIQHLYQDFLKQVSLLAYNQVFNMLGVMTLFMVPLCFLITAQKGKKADVGVH</sequence>
<dbReference type="RefSeq" id="WP_160619025.1">
    <property type="nucleotide sequence ID" value="NZ_CP047652.1"/>
</dbReference>
<dbReference type="NCBIfam" id="TIGR00711">
    <property type="entry name" value="efflux_EmrB"/>
    <property type="match status" value="1"/>
</dbReference>
<dbReference type="InterPro" id="IPR020846">
    <property type="entry name" value="MFS_dom"/>
</dbReference>
<evidence type="ECO:0000256" key="8">
    <source>
        <dbReference type="SAM" id="Phobius"/>
    </source>
</evidence>
<feature type="transmembrane region" description="Helical" evidence="8">
    <location>
        <begin position="150"/>
        <end position="169"/>
    </location>
</feature>
<evidence type="ECO:0000313" key="11">
    <source>
        <dbReference type="Proteomes" id="UP000463975"/>
    </source>
</evidence>
<keyword evidence="3" id="KW-0813">Transport</keyword>
<evidence type="ECO:0000256" key="3">
    <source>
        <dbReference type="ARBA" id="ARBA00022448"/>
    </source>
</evidence>
<protein>
    <submittedName>
        <fullName evidence="10">DHA2 family efflux MFS transporter permease subunit</fullName>
    </submittedName>
</protein>
<feature type="transmembrane region" description="Helical" evidence="8">
    <location>
        <begin position="25"/>
        <end position="45"/>
    </location>
</feature>
<feature type="transmembrane region" description="Helical" evidence="8">
    <location>
        <begin position="65"/>
        <end position="85"/>
    </location>
</feature>
<dbReference type="PROSITE" id="PS50850">
    <property type="entry name" value="MFS"/>
    <property type="match status" value="1"/>
</dbReference>
<dbReference type="InterPro" id="IPR036259">
    <property type="entry name" value="MFS_trans_sf"/>
</dbReference>
<evidence type="ECO:0000256" key="1">
    <source>
        <dbReference type="ARBA" id="ARBA00004651"/>
    </source>
</evidence>
<proteinExistence type="inferred from homology"/>
<dbReference type="Proteomes" id="UP000463975">
    <property type="component" value="Chromosome"/>
</dbReference>
<organism evidence="10 11">
    <name type="scientific">Aristophania vespae</name>
    <dbReference type="NCBI Taxonomy" id="2697033"/>
    <lineage>
        <taxon>Bacteria</taxon>
        <taxon>Pseudomonadati</taxon>
        <taxon>Pseudomonadota</taxon>
        <taxon>Alphaproteobacteria</taxon>
        <taxon>Acetobacterales</taxon>
        <taxon>Acetobacteraceae</taxon>
        <taxon>Aristophania</taxon>
    </lineage>
</organism>
<comment type="similarity">
    <text evidence="2">Belongs to the major facilitator superfamily. EmrB family.</text>
</comment>
<feature type="transmembrane region" description="Helical" evidence="8">
    <location>
        <begin position="412"/>
        <end position="434"/>
    </location>
</feature>
<dbReference type="SUPFAM" id="SSF103473">
    <property type="entry name" value="MFS general substrate transporter"/>
    <property type="match status" value="1"/>
</dbReference>
<keyword evidence="6 8" id="KW-1133">Transmembrane helix</keyword>